<dbReference type="EMBL" id="JAMYWD010000004">
    <property type="protein sequence ID" value="KAJ4974076.1"/>
    <property type="molecule type" value="Genomic_DNA"/>
</dbReference>
<sequence>MGITVVFFFSLISLSYWRLRIEDDVWLWPTYSSITRPHLLGHCLEDLNCLLPAKAKNMEHQRRWVFDENLDPKLERERERCSCDLWFITWHRIIKLMTCW</sequence>
<gene>
    <name evidence="2" type="ORF">NE237_007250</name>
</gene>
<accession>A0A9Q0KPV3</accession>
<name>A0A9Q0KPV3_9MAGN</name>
<protein>
    <submittedName>
        <fullName evidence="2">Uncharacterized protein</fullName>
    </submittedName>
</protein>
<organism evidence="2 3">
    <name type="scientific">Protea cynaroides</name>
    <dbReference type="NCBI Taxonomy" id="273540"/>
    <lineage>
        <taxon>Eukaryota</taxon>
        <taxon>Viridiplantae</taxon>
        <taxon>Streptophyta</taxon>
        <taxon>Embryophyta</taxon>
        <taxon>Tracheophyta</taxon>
        <taxon>Spermatophyta</taxon>
        <taxon>Magnoliopsida</taxon>
        <taxon>Proteales</taxon>
        <taxon>Proteaceae</taxon>
        <taxon>Protea</taxon>
    </lineage>
</organism>
<evidence type="ECO:0000256" key="1">
    <source>
        <dbReference type="SAM" id="SignalP"/>
    </source>
</evidence>
<dbReference type="Proteomes" id="UP001141806">
    <property type="component" value="Unassembled WGS sequence"/>
</dbReference>
<feature type="signal peptide" evidence="1">
    <location>
        <begin position="1"/>
        <end position="17"/>
    </location>
</feature>
<feature type="chain" id="PRO_5040333251" evidence="1">
    <location>
        <begin position="18"/>
        <end position="100"/>
    </location>
</feature>
<dbReference type="AlphaFoldDB" id="A0A9Q0KPV3"/>
<comment type="caution">
    <text evidence="2">The sequence shown here is derived from an EMBL/GenBank/DDBJ whole genome shotgun (WGS) entry which is preliminary data.</text>
</comment>
<keyword evidence="3" id="KW-1185">Reference proteome</keyword>
<reference evidence="2" key="1">
    <citation type="journal article" date="2023" name="Plant J.">
        <title>The genome of the king protea, Protea cynaroides.</title>
        <authorList>
            <person name="Chang J."/>
            <person name="Duong T.A."/>
            <person name="Schoeman C."/>
            <person name="Ma X."/>
            <person name="Roodt D."/>
            <person name="Barker N."/>
            <person name="Li Z."/>
            <person name="Van de Peer Y."/>
            <person name="Mizrachi E."/>
        </authorList>
    </citation>
    <scope>NUCLEOTIDE SEQUENCE</scope>
    <source>
        <tissue evidence="2">Young leaves</tissue>
    </source>
</reference>
<evidence type="ECO:0000313" key="3">
    <source>
        <dbReference type="Proteomes" id="UP001141806"/>
    </source>
</evidence>
<keyword evidence="1" id="KW-0732">Signal</keyword>
<proteinExistence type="predicted"/>
<evidence type="ECO:0000313" key="2">
    <source>
        <dbReference type="EMBL" id="KAJ4974076.1"/>
    </source>
</evidence>